<name>A0A7J7DI29_TRIWF</name>
<dbReference type="AlphaFoldDB" id="A0A7J7DI29"/>
<reference evidence="1 2" key="1">
    <citation type="journal article" date="2020" name="Nat. Commun.">
        <title>Genome of Tripterygium wilfordii and identification of cytochrome P450 involved in triptolide biosynthesis.</title>
        <authorList>
            <person name="Tu L."/>
            <person name="Su P."/>
            <person name="Zhang Z."/>
            <person name="Gao L."/>
            <person name="Wang J."/>
            <person name="Hu T."/>
            <person name="Zhou J."/>
            <person name="Zhang Y."/>
            <person name="Zhao Y."/>
            <person name="Liu Y."/>
            <person name="Song Y."/>
            <person name="Tong Y."/>
            <person name="Lu Y."/>
            <person name="Yang J."/>
            <person name="Xu C."/>
            <person name="Jia M."/>
            <person name="Peters R.J."/>
            <person name="Huang L."/>
            <person name="Gao W."/>
        </authorList>
    </citation>
    <scope>NUCLEOTIDE SEQUENCE [LARGE SCALE GENOMIC DNA]</scope>
    <source>
        <strain evidence="2">cv. XIE 37</strain>
        <tissue evidence="1">Leaf</tissue>
    </source>
</reference>
<proteinExistence type="predicted"/>
<keyword evidence="2" id="KW-1185">Reference proteome</keyword>
<sequence>MDEIVSEESSIAASARRIIPEELRVLALHPHDWDILYLVYPPYVVSCNMRRKTLEVVSSEFPPGSIYHDNYSSEAFSLVFPYPPTPIPLPTQEFLHRLT</sequence>
<comment type="caution">
    <text evidence="1">The sequence shown here is derived from an EMBL/GenBank/DDBJ whole genome shotgun (WGS) entry which is preliminary data.</text>
</comment>
<gene>
    <name evidence="1" type="ORF">HS088_TW06G00177</name>
</gene>
<organism evidence="1 2">
    <name type="scientific">Tripterygium wilfordii</name>
    <name type="common">Thunder God vine</name>
    <dbReference type="NCBI Taxonomy" id="458696"/>
    <lineage>
        <taxon>Eukaryota</taxon>
        <taxon>Viridiplantae</taxon>
        <taxon>Streptophyta</taxon>
        <taxon>Embryophyta</taxon>
        <taxon>Tracheophyta</taxon>
        <taxon>Spermatophyta</taxon>
        <taxon>Magnoliopsida</taxon>
        <taxon>eudicotyledons</taxon>
        <taxon>Gunneridae</taxon>
        <taxon>Pentapetalae</taxon>
        <taxon>rosids</taxon>
        <taxon>fabids</taxon>
        <taxon>Celastrales</taxon>
        <taxon>Celastraceae</taxon>
        <taxon>Tripterygium</taxon>
    </lineage>
</organism>
<evidence type="ECO:0000313" key="1">
    <source>
        <dbReference type="EMBL" id="KAF5746012.1"/>
    </source>
</evidence>
<evidence type="ECO:0000313" key="2">
    <source>
        <dbReference type="Proteomes" id="UP000593562"/>
    </source>
</evidence>
<accession>A0A7J7DI29</accession>
<dbReference type="Proteomes" id="UP000593562">
    <property type="component" value="Unassembled WGS sequence"/>
</dbReference>
<protein>
    <submittedName>
        <fullName evidence="1">Uncharacterized protein</fullName>
    </submittedName>
</protein>
<dbReference type="InParanoid" id="A0A7J7DI29"/>
<dbReference type="EMBL" id="JAAARO010000006">
    <property type="protein sequence ID" value="KAF5746012.1"/>
    <property type="molecule type" value="Genomic_DNA"/>
</dbReference>